<evidence type="ECO:0000313" key="4">
    <source>
        <dbReference type="Proteomes" id="UP001154282"/>
    </source>
</evidence>
<organism evidence="3 4">
    <name type="scientific">Linum tenue</name>
    <dbReference type="NCBI Taxonomy" id="586396"/>
    <lineage>
        <taxon>Eukaryota</taxon>
        <taxon>Viridiplantae</taxon>
        <taxon>Streptophyta</taxon>
        <taxon>Embryophyta</taxon>
        <taxon>Tracheophyta</taxon>
        <taxon>Spermatophyta</taxon>
        <taxon>Magnoliopsida</taxon>
        <taxon>eudicotyledons</taxon>
        <taxon>Gunneridae</taxon>
        <taxon>Pentapetalae</taxon>
        <taxon>rosids</taxon>
        <taxon>fabids</taxon>
        <taxon>Malpighiales</taxon>
        <taxon>Linaceae</taxon>
        <taxon>Linum</taxon>
    </lineage>
</organism>
<dbReference type="EMBL" id="CAMGYJ010000003">
    <property type="protein sequence ID" value="CAI0388694.1"/>
    <property type="molecule type" value="Genomic_DNA"/>
</dbReference>
<dbReference type="Proteomes" id="UP001154282">
    <property type="component" value="Unassembled WGS sequence"/>
</dbReference>
<proteinExistence type="predicted"/>
<evidence type="ECO:0000313" key="3">
    <source>
        <dbReference type="EMBL" id="CAI0388853.1"/>
    </source>
</evidence>
<evidence type="ECO:0000313" key="2">
    <source>
        <dbReference type="EMBL" id="CAI0388694.1"/>
    </source>
</evidence>
<keyword evidence="4" id="KW-1185">Reference proteome</keyword>
<gene>
    <name evidence="2" type="ORF">LITE_LOCUS5933</name>
    <name evidence="3" type="ORF">LITE_LOCUS6003</name>
</gene>
<comment type="caution">
    <text evidence="3">The sequence shown here is derived from an EMBL/GenBank/DDBJ whole genome shotgun (WGS) entry which is preliminary data.</text>
</comment>
<sequence length="66" mass="7334">MELKAEAPARTKKVSLKQSGPKQEKPELCNILFDPRCLAASVSYTYAARRPEKRNAPIGFPSAMKL</sequence>
<name>A0AAV0HW87_9ROSI</name>
<dbReference type="AlphaFoldDB" id="A0AAV0HW87"/>
<reference evidence="3" key="1">
    <citation type="submission" date="2022-08" db="EMBL/GenBank/DDBJ databases">
        <authorList>
            <person name="Gutierrez-Valencia J."/>
        </authorList>
    </citation>
    <scope>NUCLEOTIDE SEQUENCE</scope>
</reference>
<dbReference type="EMBL" id="CAMGYJ010000003">
    <property type="protein sequence ID" value="CAI0388853.1"/>
    <property type="molecule type" value="Genomic_DNA"/>
</dbReference>
<feature type="region of interest" description="Disordered" evidence="1">
    <location>
        <begin position="1"/>
        <end position="25"/>
    </location>
</feature>
<protein>
    <submittedName>
        <fullName evidence="3">Uncharacterized protein</fullName>
    </submittedName>
</protein>
<evidence type="ECO:0000256" key="1">
    <source>
        <dbReference type="SAM" id="MobiDB-lite"/>
    </source>
</evidence>
<accession>A0AAV0HW87</accession>